<dbReference type="GO" id="GO:0003700">
    <property type="term" value="F:DNA-binding transcription factor activity"/>
    <property type="evidence" value="ECO:0007669"/>
    <property type="project" value="InterPro"/>
</dbReference>
<dbReference type="Gene3D" id="1.20.5.2050">
    <property type="match status" value="1"/>
</dbReference>
<evidence type="ECO:0000256" key="2">
    <source>
        <dbReference type="ARBA" id="ARBA00023015"/>
    </source>
</evidence>
<dbReference type="EMBL" id="LRBS01000044">
    <property type="protein sequence ID" value="OII77203.1"/>
    <property type="molecule type" value="Genomic_DNA"/>
</dbReference>
<gene>
    <name evidence="8" type="ORF">cand_020410</name>
</gene>
<proteinExistence type="predicted"/>
<dbReference type="GO" id="GO:0005634">
    <property type="term" value="C:nucleus"/>
    <property type="evidence" value="ECO:0007669"/>
    <property type="project" value="UniProtKB-SubCell"/>
</dbReference>
<dbReference type="RefSeq" id="XP_067069049.1">
    <property type="nucleotide sequence ID" value="XM_067212271.1"/>
</dbReference>
<evidence type="ECO:0000313" key="8">
    <source>
        <dbReference type="EMBL" id="OII77203.1"/>
    </source>
</evidence>
<keyword evidence="3" id="KW-0238">DNA-binding</keyword>
<evidence type="ECO:0000256" key="1">
    <source>
        <dbReference type="ARBA" id="ARBA00004123"/>
    </source>
</evidence>
<name>A0A1J4MUW1_9CRYT</name>
<keyword evidence="2" id="KW-0805">Transcription regulation</keyword>
<dbReference type="GeneID" id="92366225"/>
<evidence type="ECO:0000256" key="3">
    <source>
        <dbReference type="ARBA" id="ARBA00023125"/>
    </source>
</evidence>
<keyword evidence="4" id="KW-0804">Transcription</keyword>
<keyword evidence="9" id="KW-1185">Reference proteome</keyword>
<evidence type="ECO:0000256" key="6">
    <source>
        <dbReference type="SAM" id="MobiDB-lite"/>
    </source>
</evidence>
<dbReference type="Pfam" id="PF00847">
    <property type="entry name" value="AP2"/>
    <property type="match status" value="1"/>
</dbReference>
<feature type="region of interest" description="Disordered" evidence="6">
    <location>
        <begin position="348"/>
        <end position="375"/>
    </location>
</feature>
<keyword evidence="5" id="KW-0539">Nucleus</keyword>
<feature type="region of interest" description="Disordered" evidence="6">
    <location>
        <begin position="1"/>
        <end position="22"/>
    </location>
</feature>
<dbReference type="AlphaFoldDB" id="A0A1J4MUW1"/>
<protein>
    <submittedName>
        <fullName evidence="8">AP2 domain-containing protein</fullName>
    </submittedName>
</protein>
<feature type="domain" description="AP2/ERF" evidence="7">
    <location>
        <begin position="375"/>
        <end position="425"/>
    </location>
</feature>
<feature type="compositionally biased region" description="Polar residues" evidence="6">
    <location>
        <begin position="1"/>
        <end position="17"/>
    </location>
</feature>
<evidence type="ECO:0000313" key="9">
    <source>
        <dbReference type="Proteomes" id="UP000186804"/>
    </source>
</evidence>
<comment type="subcellular location">
    <subcellularLocation>
        <location evidence="1">Nucleus</location>
    </subcellularLocation>
</comment>
<sequence length="513" mass="57027">MVDTGTNLHSLENYGNNTDEKNLKLSNTQTNAIDDLVDSSLDHSSGKDDLFMQLQTKFFDLLLEIHHLIPSWGSYKENFYFHWKRIIGASSVKDIHAYKLIFRCLGNLSPSSTPIFILKPVIKQLDEYRKISEADYIPTDLDIIIPQSQPLPPVSVFQSSQQISLPASPIGNTNSHFEKCYGNKNYSPKSKSDNSINLNQNNTDFNKVNDFIPNLLDRNNLIPPGSPHNPASFLLFSGDSHSQNQNAVTAAALLFGTRPSINTDSSINSSSYCDKQISSGHTSITCLKGSELSPDITSNNLHTSTFTPSTCTSSSSLSPSDYGMAGPLMAAFQHIQAVAAAAAVVSQNKNSPDRVKVDNNSSQPPKKRPRRNGEIQGVYFDKIRKLWRANWKENGRVKTKGFSVFQYGDEGARQKAIDYRKKMEREFYIVPPHSRQHAIPVPNNTITHSNSTLTDNIKSNQNQLNEVNCEESLCINAVSNTSNLNNVSEENRSLLSTDQFEMNGSSNITNITK</sequence>
<organism evidence="8 9">
    <name type="scientific">Cryptosporidium andersoni</name>
    <dbReference type="NCBI Taxonomy" id="117008"/>
    <lineage>
        <taxon>Eukaryota</taxon>
        <taxon>Sar</taxon>
        <taxon>Alveolata</taxon>
        <taxon>Apicomplexa</taxon>
        <taxon>Conoidasida</taxon>
        <taxon>Coccidia</taxon>
        <taxon>Eucoccidiorida</taxon>
        <taxon>Eimeriorina</taxon>
        <taxon>Cryptosporidiidae</taxon>
        <taxon>Cryptosporidium</taxon>
    </lineage>
</organism>
<evidence type="ECO:0000256" key="4">
    <source>
        <dbReference type="ARBA" id="ARBA00023163"/>
    </source>
</evidence>
<evidence type="ECO:0000259" key="7">
    <source>
        <dbReference type="Pfam" id="PF00847"/>
    </source>
</evidence>
<reference evidence="8 9" key="1">
    <citation type="submission" date="2016-10" db="EMBL/GenBank/DDBJ databases">
        <title>Reductive evolution of mitochondrial metabolism and differential evolution of invasion-related proteins in Cryptosporidium.</title>
        <authorList>
            <person name="Liu S."/>
            <person name="Roellig D.M."/>
            <person name="Guo Y."/>
            <person name="Li N."/>
            <person name="Frace M.A."/>
            <person name="Tang K."/>
            <person name="Zhang L."/>
            <person name="Feng Y."/>
            <person name="Xiao L."/>
        </authorList>
    </citation>
    <scope>NUCLEOTIDE SEQUENCE [LARGE SCALE GENOMIC DNA]</scope>
    <source>
        <strain evidence="8">30847</strain>
    </source>
</reference>
<dbReference type="OrthoDB" id="386580at2759"/>
<dbReference type="GO" id="GO:0003677">
    <property type="term" value="F:DNA binding"/>
    <property type="evidence" value="ECO:0007669"/>
    <property type="project" value="UniProtKB-KW"/>
</dbReference>
<accession>A0A1J4MUW1</accession>
<evidence type="ECO:0000256" key="5">
    <source>
        <dbReference type="ARBA" id="ARBA00023242"/>
    </source>
</evidence>
<comment type="caution">
    <text evidence="8">The sequence shown here is derived from an EMBL/GenBank/DDBJ whole genome shotgun (WGS) entry which is preliminary data.</text>
</comment>
<dbReference type="InterPro" id="IPR001471">
    <property type="entry name" value="AP2/ERF_dom"/>
</dbReference>
<dbReference type="VEuPathDB" id="CryptoDB:cand_020410"/>
<dbReference type="Proteomes" id="UP000186804">
    <property type="component" value="Unassembled WGS sequence"/>
</dbReference>